<organism evidence="2 3">
    <name type="scientific">Apodospora peruviana</name>
    <dbReference type="NCBI Taxonomy" id="516989"/>
    <lineage>
        <taxon>Eukaryota</taxon>
        <taxon>Fungi</taxon>
        <taxon>Dikarya</taxon>
        <taxon>Ascomycota</taxon>
        <taxon>Pezizomycotina</taxon>
        <taxon>Sordariomycetes</taxon>
        <taxon>Sordariomycetidae</taxon>
        <taxon>Sordariales</taxon>
        <taxon>Lasiosphaeriaceae</taxon>
        <taxon>Apodospora</taxon>
    </lineage>
</organism>
<comment type="caution">
    <text evidence="2">The sequence shown here is derived from an EMBL/GenBank/DDBJ whole genome shotgun (WGS) entry which is preliminary data.</text>
</comment>
<gene>
    <name evidence="2" type="ORF">B0H66DRAFT_543005</name>
</gene>
<evidence type="ECO:0000313" key="2">
    <source>
        <dbReference type="EMBL" id="KAK3330191.1"/>
    </source>
</evidence>
<accession>A0AAE0IRX5</accession>
<reference evidence="2" key="1">
    <citation type="journal article" date="2023" name="Mol. Phylogenet. Evol.">
        <title>Genome-scale phylogeny and comparative genomics of the fungal order Sordariales.</title>
        <authorList>
            <person name="Hensen N."/>
            <person name="Bonometti L."/>
            <person name="Westerberg I."/>
            <person name="Brannstrom I.O."/>
            <person name="Guillou S."/>
            <person name="Cros-Aarteil S."/>
            <person name="Calhoun S."/>
            <person name="Haridas S."/>
            <person name="Kuo A."/>
            <person name="Mondo S."/>
            <person name="Pangilinan J."/>
            <person name="Riley R."/>
            <person name="LaButti K."/>
            <person name="Andreopoulos B."/>
            <person name="Lipzen A."/>
            <person name="Chen C."/>
            <person name="Yan M."/>
            <person name="Daum C."/>
            <person name="Ng V."/>
            <person name="Clum A."/>
            <person name="Steindorff A."/>
            <person name="Ohm R.A."/>
            <person name="Martin F."/>
            <person name="Silar P."/>
            <person name="Natvig D.O."/>
            <person name="Lalanne C."/>
            <person name="Gautier V."/>
            <person name="Ament-Velasquez S.L."/>
            <person name="Kruys A."/>
            <person name="Hutchinson M.I."/>
            <person name="Powell A.J."/>
            <person name="Barry K."/>
            <person name="Miller A.N."/>
            <person name="Grigoriev I.V."/>
            <person name="Debuchy R."/>
            <person name="Gladieux P."/>
            <person name="Hiltunen Thoren M."/>
            <person name="Johannesson H."/>
        </authorList>
    </citation>
    <scope>NUCLEOTIDE SEQUENCE</scope>
    <source>
        <strain evidence="2">CBS 118394</strain>
    </source>
</reference>
<proteinExistence type="predicted"/>
<protein>
    <submittedName>
        <fullName evidence="2">Uncharacterized protein</fullName>
    </submittedName>
</protein>
<reference evidence="2" key="2">
    <citation type="submission" date="2023-06" db="EMBL/GenBank/DDBJ databases">
        <authorList>
            <consortium name="Lawrence Berkeley National Laboratory"/>
            <person name="Haridas S."/>
            <person name="Hensen N."/>
            <person name="Bonometti L."/>
            <person name="Westerberg I."/>
            <person name="Brannstrom I.O."/>
            <person name="Guillou S."/>
            <person name="Cros-Aarteil S."/>
            <person name="Calhoun S."/>
            <person name="Kuo A."/>
            <person name="Mondo S."/>
            <person name="Pangilinan J."/>
            <person name="Riley R."/>
            <person name="Labutti K."/>
            <person name="Andreopoulos B."/>
            <person name="Lipzen A."/>
            <person name="Chen C."/>
            <person name="Yanf M."/>
            <person name="Daum C."/>
            <person name="Ng V."/>
            <person name="Clum A."/>
            <person name="Steindorff A."/>
            <person name="Ohm R."/>
            <person name="Martin F."/>
            <person name="Silar P."/>
            <person name="Natvig D."/>
            <person name="Lalanne C."/>
            <person name="Gautier V."/>
            <person name="Ament-Velasquez S.L."/>
            <person name="Kruys A."/>
            <person name="Hutchinson M.I."/>
            <person name="Powell A.J."/>
            <person name="Barry K."/>
            <person name="Miller A.N."/>
            <person name="Grigoriev I.V."/>
            <person name="Debuchy R."/>
            <person name="Gladieux P."/>
            <person name="Thoren M.H."/>
            <person name="Johannesson H."/>
        </authorList>
    </citation>
    <scope>NUCLEOTIDE SEQUENCE</scope>
    <source>
        <strain evidence="2">CBS 118394</strain>
    </source>
</reference>
<dbReference type="AlphaFoldDB" id="A0AAE0IRX5"/>
<evidence type="ECO:0000313" key="3">
    <source>
        <dbReference type="Proteomes" id="UP001283341"/>
    </source>
</evidence>
<dbReference type="EMBL" id="JAUEDM010000001">
    <property type="protein sequence ID" value="KAK3330191.1"/>
    <property type="molecule type" value="Genomic_DNA"/>
</dbReference>
<keyword evidence="3" id="KW-1185">Reference proteome</keyword>
<feature type="region of interest" description="Disordered" evidence="1">
    <location>
        <begin position="159"/>
        <end position="178"/>
    </location>
</feature>
<name>A0AAE0IRX5_9PEZI</name>
<sequence>MLTLPMSNIKYRRPGRLTTTPSLSLSPNNHRHLPFFLRRFCQARTDRGLPSLRRSMSACIAPYAAAGRFDFGTVRRSSRLVCFILQPSPQLPSQLIKESPRPCYNTCCSSPLGVCSEQQAQSQGSLPPPELPRVLRRTLYHLKPWTCRGAFHLRRWGRKNGPMDAVPRPKRTGTNKNSSPLLLLAFGPLAGLGPRAQLNCVRN</sequence>
<evidence type="ECO:0000256" key="1">
    <source>
        <dbReference type="SAM" id="MobiDB-lite"/>
    </source>
</evidence>
<dbReference type="Proteomes" id="UP001283341">
    <property type="component" value="Unassembled WGS sequence"/>
</dbReference>